<dbReference type="RefSeq" id="WP_290291982.1">
    <property type="nucleotide sequence ID" value="NZ_CP047211.1"/>
</dbReference>
<comment type="caution">
    <text evidence="1">The sequence shown here is derived from an EMBL/GenBank/DDBJ whole genome shotgun (WGS) entry which is preliminary data.</text>
</comment>
<evidence type="ECO:0000313" key="1">
    <source>
        <dbReference type="EMBL" id="MFC3848771.1"/>
    </source>
</evidence>
<sequence>MAENLNQEDLIATLQRLGLELQNPAAIPTWEDEPIFTLIGEDEDRPAFSHVLFYDTEMIEEDDAYTRWVLDWARATAKQDRVTDVASHIDFDGGTSWLTYTLDGRPVRLEFKQDDDWLDPDVHDRVLEDFGTVPGRTRLYIDNGQGGTYIWLPDDSVAEFTELFPDAVRV</sequence>
<evidence type="ECO:0000313" key="2">
    <source>
        <dbReference type="Proteomes" id="UP001595751"/>
    </source>
</evidence>
<organism evidence="1 2">
    <name type="scientific">Corynebacterium hansenii</name>
    <dbReference type="NCBI Taxonomy" id="394964"/>
    <lineage>
        <taxon>Bacteria</taxon>
        <taxon>Bacillati</taxon>
        <taxon>Actinomycetota</taxon>
        <taxon>Actinomycetes</taxon>
        <taxon>Mycobacteriales</taxon>
        <taxon>Corynebacteriaceae</taxon>
        <taxon>Corynebacterium</taxon>
    </lineage>
</organism>
<keyword evidence="2" id="KW-1185">Reference proteome</keyword>
<gene>
    <name evidence="1" type="ORF">ACFORJ_01115</name>
</gene>
<protein>
    <submittedName>
        <fullName evidence="1">Uncharacterized protein</fullName>
    </submittedName>
</protein>
<reference evidence="2" key="1">
    <citation type="journal article" date="2019" name="Int. J. Syst. Evol. Microbiol.">
        <title>The Global Catalogue of Microorganisms (GCM) 10K type strain sequencing project: providing services to taxonomists for standard genome sequencing and annotation.</title>
        <authorList>
            <consortium name="The Broad Institute Genomics Platform"/>
            <consortium name="The Broad Institute Genome Sequencing Center for Infectious Disease"/>
            <person name="Wu L."/>
            <person name="Ma J."/>
        </authorList>
    </citation>
    <scope>NUCLEOTIDE SEQUENCE [LARGE SCALE GENOMIC DNA]</scope>
    <source>
        <strain evidence="2">CCUG 53252</strain>
    </source>
</reference>
<dbReference type="Proteomes" id="UP001595751">
    <property type="component" value="Unassembled WGS sequence"/>
</dbReference>
<dbReference type="EMBL" id="JBHRZN010000001">
    <property type="protein sequence ID" value="MFC3848771.1"/>
    <property type="molecule type" value="Genomic_DNA"/>
</dbReference>
<accession>A0ABV7ZKV1</accession>
<proteinExistence type="predicted"/>
<name>A0ABV7ZKV1_9CORY</name>